<keyword evidence="7" id="KW-1185">Reference proteome</keyword>
<feature type="compositionally biased region" description="Polar residues" evidence="4">
    <location>
        <begin position="105"/>
        <end position="117"/>
    </location>
</feature>
<dbReference type="PROSITE" id="PS50048">
    <property type="entry name" value="ZN2_CY6_FUNGAL_2"/>
    <property type="match status" value="1"/>
</dbReference>
<dbReference type="GO" id="GO:0000981">
    <property type="term" value="F:DNA-binding transcription factor activity, RNA polymerase II-specific"/>
    <property type="evidence" value="ECO:0007669"/>
    <property type="project" value="InterPro"/>
</dbReference>
<dbReference type="SMART" id="SM00066">
    <property type="entry name" value="GAL4"/>
    <property type="match status" value="1"/>
</dbReference>
<dbReference type="SUPFAM" id="SSF57701">
    <property type="entry name" value="Zn2/Cys6 DNA-binding domain"/>
    <property type="match status" value="1"/>
</dbReference>
<dbReference type="GeneID" id="19886722"/>
<dbReference type="Pfam" id="PF04082">
    <property type="entry name" value="Fungal_trans"/>
    <property type="match status" value="1"/>
</dbReference>
<dbReference type="SMART" id="SM00906">
    <property type="entry name" value="Fungal_trans"/>
    <property type="match status" value="1"/>
</dbReference>
<dbReference type="InParanoid" id="J5JY27"/>
<dbReference type="CDD" id="cd00067">
    <property type="entry name" value="GAL4"/>
    <property type="match status" value="1"/>
</dbReference>
<comment type="subcellular location">
    <subcellularLocation>
        <location evidence="1">Nucleus</location>
    </subcellularLocation>
</comment>
<dbReference type="GO" id="GO:0005634">
    <property type="term" value="C:nucleus"/>
    <property type="evidence" value="ECO:0007669"/>
    <property type="project" value="UniProtKB-SubCell"/>
</dbReference>
<evidence type="ECO:0000256" key="2">
    <source>
        <dbReference type="ARBA" id="ARBA00022723"/>
    </source>
</evidence>
<dbReference type="Proteomes" id="UP000002762">
    <property type="component" value="Unassembled WGS sequence"/>
</dbReference>
<evidence type="ECO:0000313" key="6">
    <source>
        <dbReference type="EMBL" id="EJP67136.1"/>
    </source>
</evidence>
<feature type="domain" description="Zn(2)-C6 fungal-type" evidence="5">
    <location>
        <begin position="34"/>
        <end position="63"/>
    </location>
</feature>
<evidence type="ECO:0000313" key="7">
    <source>
        <dbReference type="Proteomes" id="UP000002762"/>
    </source>
</evidence>
<dbReference type="GO" id="GO:0006351">
    <property type="term" value="P:DNA-templated transcription"/>
    <property type="evidence" value="ECO:0007669"/>
    <property type="project" value="InterPro"/>
</dbReference>
<dbReference type="InterPro" id="IPR050613">
    <property type="entry name" value="Sec_Metabolite_Reg"/>
</dbReference>
<dbReference type="OrthoDB" id="435881at2759"/>
<dbReference type="PANTHER" id="PTHR31001">
    <property type="entry name" value="UNCHARACTERIZED TRANSCRIPTIONAL REGULATORY PROTEIN"/>
    <property type="match status" value="1"/>
</dbReference>
<dbReference type="GO" id="GO:0008270">
    <property type="term" value="F:zinc ion binding"/>
    <property type="evidence" value="ECO:0007669"/>
    <property type="project" value="InterPro"/>
</dbReference>
<protein>
    <submittedName>
        <fullName evidence="6">Fungal specific transcription factor</fullName>
    </submittedName>
</protein>
<dbReference type="RefSeq" id="XP_008597029.1">
    <property type="nucleotide sequence ID" value="XM_008598807.1"/>
</dbReference>
<dbReference type="Pfam" id="PF00172">
    <property type="entry name" value="Zn_clus"/>
    <property type="match status" value="1"/>
</dbReference>
<dbReference type="STRING" id="655819.J5JY27"/>
<dbReference type="PROSITE" id="PS00463">
    <property type="entry name" value="ZN2_CY6_FUNGAL_1"/>
    <property type="match status" value="1"/>
</dbReference>
<feature type="region of interest" description="Disordered" evidence="4">
    <location>
        <begin position="96"/>
        <end position="118"/>
    </location>
</feature>
<name>J5JY27_BEAB2</name>
<dbReference type="InterPro" id="IPR001138">
    <property type="entry name" value="Zn2Cys6_DnaBD"/>
</dbReference>
<gene>
    <name evidence="6" type="ORF">BBA_03710</name>
</gene>
<dbReference type="PANTHER" id="PTHR31001:SF57">
    <property type="entry name" value="ZN(II)2CYS6 TRANSCRIPTION FACTOR (EUROFUNG)"/>
    <property type="match status" value="1"/>
</dbReference>
<keyword evidence="3" id="KW-0539">Nucleus</keyword>
<evidence type="ECO:0000256" key="1">
    <source>
        <dbReference type="ARBA" id="ARBA00004123"/>
    </source>
</evidence>
<evidence type="ECO:0000259" key="5">
    <source>
        <dbReference type="PROSITE" id="PS50048"/>
    </source>
</evidence>
<keyword evidence="2" id="KW-0479">Metal-binding</keyword>
<reference evidence="6 7" key="1">
    <citation type="journal article" date="2012" name="Sci. Rep.">
        <title>Genomic perspectives on the evolution of fungal entomopathogenicity in Beauveria bassiana.</title>
        <authorList>
            <person name="Xiao G."/>
            <person name="Ying S.H."/>
            <person name="Zheng P."/>
            <person name="Wang Z.L."/>
            <person name="Zhang S."/>
            <person name="Xie X.Q."/>
            <person name="Shang Y."/>
            <person name="St Leger R.J."/>
            <person name="Zhao G.P."/>
            <person name="Wang C."/>
            <person name="Feng M.G."/>
        </authorList>
    </citation>
    <scope>NUCLEOTIDE SEQUENCE [LARGE SCALE GENOMIC DNA]</scope>
    <source>
        <strain evidence="6 7">ARSEF 2860</strain>
    </source>
</reference>
<sequence length="664" mass="74671">MVSPPDRLKRRTAESKISHSAPASFPLSQRYDRSCIVCHRRKVRCDRQSPCSTCTRNRSLCTYPPSNTAVGRVRKTTISDVASRLSSLERSITAATTGGAVQAEKTPSSGLVGSSPQAKGRVSPTILLHSQNSSQYFDELLTTRVIEEDRDKPSLLRRSADENQVEARDTLSSLMGTSLKTIAADGTDKHWQPLTRGALELWRIFTQNVDPSMKILHIPTAEVLFFEAIREPETVSKDASVTLRAVYFAAAATMEDHDTQHVLGLDRLEALRLFESQFQQSLYAADILEHPTFLLLQGLAIYLTACRTHNHGRGSWILNGLALRVAQSIGLHRDASSLGLTPFEAEVRRRLWWHMLARDNRAAEDHGLGSSSVLPSSDTRLPLNIHDEDLYPGMENLPPPSSGWTKMSLHIINMEITQALQRVTGLLTSATDSQSKELVRQEMMGRLRDQVNTYASASSPSIPLHELTMQLALLMVHKADFMTRQQLINMEHPRQGEMVTTEESLVTACQCLEIYSRLWEDTLLCQYRWWLRSYPQYHMLLYVLWHLYVKPEGPSTDRAWECVEKQFKIILEENPGHNTKLVALQRLKWRAEGKRKSSLNSYSTPTSQCAWTESNGSAIVTDTGIIGDQVGVQSVYQDDPFLAMSTWTSFLEDVNIHLPDSLGT</sequence>
<dbReference type="EMBL" id="JH725157">
    <property type="protein sequence ID" value="EJP67136.1"/>
    <property type="molecule type" value="Genomic_DNA"/>
</dbReference>
<feature type="region of interest" description="Disordered" evidence="4">
    <location>
        <begin position="1"/>
        <end position="21"/>
    </location>
</feature>
<dbReference type="Gene3D" id="4.10.240.10">
    <property type="entry name" value="Zn(2)-C6 fungal-type DNA-binding domain"/>
    <property type="match status" value="1"/>
</dbReference>
<evidence type="ECO:0000256" key="4">
    <source>
        <dbReference type="SAM" id="MobiDB-lite"/>
    </source>
</evidence>
<proteinExistence type="predicted"/>
<dbReference type="InterPro" id="IPR007219">
    <property type="entry name" value="XnlR_reg_dom"/>
</dbReference>
<dbReference type="InterPro" id="IPR036864">
    <property type="entry name" value="Zn2-C6_fun-type_DNA-bd_sf"/>
</dbReference>
<accession>J5JY27</accession>
<dbReference type="AlphaFoldDB" id="J5JY27"/>
<dbReference type="GO" id="GO:0003677">
    <property type="term" value="F:DNA binding"/>
    <property type="evidence" value="ECO:0007669"/>
    <property type="project" value="InterPro"/>
</dbReference>
<dbReference type="CDD" id="cd12148">
    <property type="entry name" value="fungal_TF_MHR"/>
    <property type="match status" value="1"/>
</dbReference>
<organism evidence="6 7">
    <name type="scientific">Beauveria bassiana (strain ARSEF 2860)</name>
    <name type="common">White muscardine disease fungus</name>
    <name type="synonym">Tritirachium shiotae</name>
    <dbReference type="NCBI Taxonomy" id="655819"/>
    <lineage>
        <taxon>Eukaryota</taxon>
        <taxon>Fungi</taxon>
        <taxon>Dikarya</taxon>
        <taxon>Ascomycota</taxon>
        <taxon>Pezizomycotina</taxon>
        <taxon>Sordariomycetes</taxon>
        <taxon>Hypocreomycetidae</taxon>
        <taxon>Hypocreales</taxon>
        <taxon>Cordycipitaceae</taxon>
        <taxon>Beauveria</taxon>
    </lineage>
</organism>
<evidence type="ECO:0000256" key="3">
    <source>
        <dbReference type="ARBA" id="ARBA00023242"/>
    </source>
</evidence>
<dbReference type="HOGENOM" id="CLU_004083_8_0_1"/>